<keyword evidence="2" id="KW-0472">Membrane</keyword>
<protein>
    <submittedName>
        <fullName evidence="3">Uncharacterized protein</fullName>
    </submittedName>
</protein>
<evidence type="ECO:0000256" key="2">
    <source>
        <dbReference type="SAM" id="Phobius"/>
    </source>
</evidence>
<feature type="region of interest" description="Disordered" evidence="1">
    <location>
        <begin position="30"/>
        <end position="58"/>
    </location>
</feature>
<gene>
    <name evidence="3" type="ORF">EX30DRAFT_195067</name>
</gene>
<dbReference type="Proteomes" id="UP000298138">
    <property type="component" value="Unassembled WGS sequence"/>
</dbReference>
<proteinExistence type="predicted"/>
<name>A0A4S2ML61_9PEZI</name>
<evidence type="ECO:0000313" key="3">
    <source>
        <dbReference type="EMBL" id="TGZ77605.1"/>
    </source>
</evidence>
<evidence type="ECO:0000313" key="4">
    <source>
        <dbReference type="Proteomes" id="UP000298138"/>
    </source>
</evidence>
<keyword evidence="2" id="KW-0812">Transmembrane</keyword>
<feature type="compositionally biased region" description="Polar residues" evidence="1">
    <location>
        <begin position="44"/>
        <end position="55"/>
    </location>
</feature>
<dbReference type="InParanoid" id="A0A4S2ML61"/>
<reference evidence="3 4" key="1">
    <citation type="submission" date="2019-04" db="EMBL/GenBank/DDBJ databases">
        <title>Comparative genomics and transcriptomics to analyze fruiting body development in filamentous ascomycetes.</title>
        <authorList>
            <consortium name="DOE Joint Genome Institute"/>
            <person name="Lutkenhaus R."/>
            <person name="Traeger S."/>
            <person name="Breuer J."/>
            <person name="Kuo A."/>
            <person name="Lipzen A."/>
            <person name="Pangilinan J."/>
            <person name="Dilworth D."/>
            <person name="Sandor L."/>
            <person name="Poggeler S."/>
            <person name="Barry K."/>
            <person name="Grigoriev I.V."/>
            <person name="Nowrousian M."/>
        </authorList>
    </citation>
    <scope>NUCLEOTIDE SEQUENCE [LARGE SCALE GENOMIC DNA]</scope>
    <source>
        <strain evidence="3 4">CBS 389.68</strain>
    </source>
</reference>
<sequence>MARGSVGSWVERLDRRETRRSWFVTKSRGFDSRRDLSRPPQHQVPPSQSNPQTSRPLPPTTIFLALTHQLAHQTINQPATRTSTACSIIFISLLLACSGGWLQLTNQPSKPSEHSVNSSYIHSTRRSELVMCMHPASVSVSGSCIVEYGAAAGECHWRHQFSHRDDADVAAWWWLCLALWVLQLLRKGRGMITRGLFRVC</sequence>
<keyword evidence="2" id="KW-1133">Transmembrane helix</keyword>
<keyword evidence="4" id="KW-1185">Reference proteome</keyword>
<feature type="transmembrane region" description="Helical" evidence="2">
    <location>
        <begin position="169"/>
        <end position="185"/>
    </location>
</feature>
<evidence type="ECO:0000256" key="1">
    <source>
        <dbReference type="SAM" id="MobiDB-lite"/>
    </source>
</evidence>
<accession>A0A4S2ML61</accession>
<dbReference type="AlphaFoldDB" id="A0A4S2ML61"/>
<feature type="transmembrane region" description="Helical" evidence="2">
    <location>
        <begin position="85"/>
        <end position="104"/>
    </location>
</feature>
<organism evidence="3 4">
    <name type="scientific">Ascodesmis nigricans</name>
    <dbReference type="NCBI Taxonomy" id="341454"/>
    <lineage>
        <taxon>Eukaryota</taxon>
        <taxon>Fungi</taxon>
        <taxon>Dikarya</taxon>
        <taxon>Ascomycota</taxon>
        <taxon>Pezizomycotina</taxon>
        <taxon>Pezizomycetes</taxon>
        <taxon>Pezizales</taxon>
        <taxon>Ascodesmidaceae</taxon>
        <taxon>Ascodesmis</taxon>
    </lineage>
</organism>
<dbReference type="EMBL" id="ML220151">
    <property type="protein sequence ID" value="TGZ77605.1"/>
    <property type="molecule type" value="Genomic_DNA"/>
</dbReference>